<feature type="region of interest" description="Disordered" evidence="1">
    <location>
        <begin position="1"/>
        <end position="28"/>
    </location>
</feature>
<feature type="compositionally biased region" description="Basic and acidic residues" evidence="1">
    <location>
        <begin position="68"/>
        <end position="85"/>
    </location>
</feature>
<feature type="domain" description="Glutamyl-tRNA amidotransferase complex subunit Gta3" evidence="2">
    <location>
        <begin position="81"/>
        <end position="131"/>
    </location>
</feature>
<evidence type="ECO:0000259" key="2">
    <source>
        <dbReference type="Pfam" id="PF20978"/>
    </source>
</evidence>
<evidence type="ECO:0000313" key="3">
    <source>
        <dbReference type="EMBL" id="KAG9319251.1"/>
    </source>
</evidence>
<dbReference type="EMBL" id="JAIFTL010000523">
    <property type="protein sequence ID" value="KAG9319251.1"/>
    <property type="molecule type" value="Genomic_DNA"/>
</dbReference>
<organism evidence="3 4">
    <name type="scientific">Mortierella alpina</name>
    <name type="common">Oleaginous fungus</name>
    <name type="synonym">Mortierella renispora</name>
    <dbReference type="NCBI Taxonomy" id="64518"/>
    <lineage>
        <taxon>Eukaryota</taxon>
        <taxon>Fungi</taxon>
        <taxon>Fungi incertae sedis</taxon>
        <taxon>Mucoromycota</taxon>
        <taxon>Mortierellomycotina</taxon>
        <taxon>Mortierellomycetes</taxon>
        <taxon>Mortierellales</taxon>
        <taxon>Mortierellaceae</taxon>
        <taxon>Mortierella</taxon>
    </lineage>
</organism>
<evidence type="ECO:0000313" key="4">
    <source>
        <dbReference type="Proteomes" id="UP000717515"/>
    </source>
</evidence>
<comment type="caution">
    <text evidence="3">The sequence shown here is derived from an EMBL/GenBank/DDBJ whole genome shotgun (WGS) entry which is preliminary data.</text>
</comment>
<evidence type="ECO:0000256" key="1">
    <source>
        <dbReference type="SAM" id="MobiDB-lite"/>
    </source>
</evidence>
<dbReference type="InterPro" id="IPR049545">
    <property type="entry name" value="Gta3_dom"/>
</dbReference>
<name>A0A9P8CUV4_MORAP</name>
<protein>
    <recommendedName>
        <fullName evidence="2">Glutamyl-tRNA amidotransferase complex subunit Gta3 domain-containing protein</fullName>
    </recommendedName>
</protein>
<proteinExistence type="predicted"/>
<dbReference type="AlphaFoldDB" id="A0A9P8CUV4"/>
<feature type="region of interest" description="Disordered" evidence="1">
    <location>
        <begin position="159"/>
        <end position="187"/>
    </location>
</feature>
<sequence>MLRTGHSSIVRIARHTTSAHTPLARAPSASTPVQRWCRLYSTTPTGVQDDTDCPELPSTPSWSLSSIMERRDRPSTSPDHSDDITPETIDHLLKLAHLRKPTDPEELQRLVRDVRRMKNFLDYIQSCDTQHQRLAADHSKPVESLRSLVDDGFGLEMRPDVAAEGKDVDTGSKDQRDREAIRRRDELLERPSKVKGNFFVVGTELDPKDSN</sequence>
<dbReference type="Proteomes" id="UP000717515">
    <property type="component" value="Unassembled WGS sequence"/>
</dbReference>
<gene>
    <name evidence="3" type="ORF">KVV02_007464</name>
</gene>
<reference evidence="3" key="1">
    <citation type="submission" date="2021-07" db="EMBL/GenBank/DDBJ databases">
        <title>Draft genome of Mortierella alpina, strain LL118, isolated from an aspen leaf litter sample.</title>
        <authorList>
            <person name="Yang S."/>
            <person name="Vinatzer B.A."/>
        </authorList>
    </citation>
    <scope>NUCLEOTIDE SEQUENCE</scope>
    <source>
        <strain evidence="3">LL118</strain>
    </source>
</reference>
<dbReference type="Pfam" id="PF20978">
    <property type="entry name" value="Gta3"/>
    <property type="match status" value="1"/>
</dbReference>
<feature type="region of interest" description="Disordered" evidence="1">
    <location>
        <begin position="47"/>
        <end position="85"/>
    </location>
</feature>
<accession>A0A9P8CUV4</accession>